<dbReference type="GO" id="GO:0016639">
    <property type="term" value="F:oxidoreductase activity, acting on the CH-NH2 group of donors, NAD or NADP as acceptor"/>
    <property type="evidence" value="ECO:0007669"/>
    <property type="project" value="InterPro"/>
</dbReference>
<name>A0AA96LNT1_9BACL</name>
<dbReference type="AlphaFoldDB" id="A0AA96LNT1"/>
<dbReference type="Pfam" id="PF14691">
    <property type="entry name" value="Fer4_20"/>
    <property type="match status" value="1"/>
</dbReference>
<evidence type="ECO:0000313" key="8">
    <source>
        <dbReference type="Proteomes" id="UP001304650"/>
    </source>
</evidence>
<sequence>MGKPTGFIEHAREVASEASPLVRIGHWKEFATPLTDDKLQTQGSRCMDCGIPFCHTGALISGMAAGCPVNNLIPEWNDLVYRGQWREALDRLHKTNNFPEFTGRVCPAPCEGSCTVGLKDTPVTIKSIEKAIIDKGFSEGWIKPEPPETRTGKKVAVVGSGPSGLAAAAQLNKAGHWVTVFERADRVGGLLMYGIPNMKLDKKYVQRRVDLLEAEGVAFVTGAHVGVNYPIEKLQEEFDAIVLCGGATKGRDLPIEGRELGGVHLAMEFLSKNTKSLLDSEHADGEFISAEGKDVIVIGGGDTGTDCVGTSLRHKCKSVTQFEIMPKSPETRPANNPWPEWPKVLKVDYGQQEAAAVQGEDPRTYLINTKKFVGDENGNLKELHTVLIEWQKNDKGAFVPVEVPGSEKVYPAQLVLIAMGFTGPENTVLDQLGVVKDERSNAKAEYGKFATNVEGVFAAGDMRRGQSLVVWAINEGRAVAREVDRFLMGSSNLP</sequence>
<dbReference type="GO" id="GO:0051536">
    <property type="term" value="F:iron-sulfur cluster binding"/>
    <property type="evidence" value="ECO:0007669"/>
    <property type="project" value="InterPro"/>
</dbReference>
<evidence type="ECO:0000259" key="6">
    <source>
        <dbReference type="Pfam" id="PF14691"/>
    </source>
</evidence>
<dbReference type="InterPro" id="IPR051394">
    <property type="entry name" value="Glutamate_Synthase"/>
</dbReference>
<keyword evidence="3" id="KW-0314">Glutamate biosynthesis</keyword>
<accession>A0AA96LNT1</accession>
<evidence type="ECO:0000256" key="3">
    <source>
        <dbReference type="ARBA" id="ARBA00023164"/>
    </source>
</evidence>
<dbReference type="Proteomes" id="UP001304650">
    <property type="component" value="Chromosome"/>
</dbReference>
<dbReference type="Pfam" id="PF07992">
    <property type="entry name" value="Pyr_redox_2"/>
    <property type="match status" value="1"/>
</dbReference>
<dbReference type="Gene3D" id="1.10.1060.10">
    <property type="entry name" value="Alpha-helical ferredoxin"/>
    <property type="match status" value="1"/>
</dbReference>
<gene>
    <name evidence="7" type="ORF">MJB10_22990</name>
</gene>
<keyword evidence="1" id="KW-0028">Amino-acid biosynthesis</keyword>
<dbReference type="InterPro" id="IPR036188">
    <property type="entry name" value="FAD/NAD-bd_sf"/>
</dbReference>
<protein>
    <submittedName>
        <fullName evidence="7">Glutamate synthase subunit beta</fullName>
    </submittedName>
</protein>
<keyword evidence="2" id="KW-0560">Oxidoreductase</keyword>
<feature type="domain" description="FAD/NAD(P)-binding" evidence="5">
    <location>
        <begin position="153"/>
        <end position="327"/>
    </location>
</feature>
<dbReference type="GO" id="GO:0006537">
    <property type="term" value="P:glutamate biosynthetic process"/>
    <property type="evidence" value="ECO:0007669"/>
    <property type="project" value="UniProtKB-KW"/>
</dbReference>
<keyword evidence="8" id="KW-1185">Reference proteome</keyword>
<organism evidence="7 8">
    <name type="scientific">Paenibacillus roseopurpureus</name>
    <dbReference type="NCBI Taxonomy" id="2918901"/>
    <lineage>
        <taxon>Bacteria</taxon>
        <taxon>Bacillati</taxon>
        <taxon>Bacillota</taxon>
        <taxon>Bacilli</taxon>
        <taxon>Bacillales</taxon>
        <taxon>Paenibacillaceae</taxon>
        <taxon>Paenibacillus</taxon>
    </lineage>
</organism>
<dbReference type="InterPro" id="IPR023753">
    <property type="entry name" value="FAD/NAD-binding_dom"/>
</dbReference>
<evidence type="ECO:0000313" key="7">
    <source>
        <dbReference type="EMBL" id="WNR43931.1"/>
    </source>
</evidence>
<reference evidence="7" key="1">
    <citation type="submission" date="2022-02" db="EMBL/GenBank/DDBJ databases">
        <title>Paenibacillus sp. MBLB1832 Whole Genome Shotgun Sequencing.</title>
        <authorList>
            <person name="Hwang C.Y."/>
            <person name="Cho E.-S."/>
            <person name="Seo M.-J."/>
        </authorList>
    </citation>
    <scope>NUCLEOTIDE SEQUENCE</scope>
    <source>
        <strain evidence="7">MBLB1832</strain>
    </source>
</reference>
<dbReference type="PANTHER" id="PTHR43100:SF1">
    <property type="entry name" value="GLUTAMATE SYNTHASE [NADPH] SMALL CHAIN"/>
    <property type="match status" value="1"/>
</dbReference>
<dbReference type="PANTHER" id="PTHR43100">
    <property type="entry name" value="GLUTAMATE SYNTHASE [NADPH] SMALL CHAIN"/>
    <property type="match status" value="1"/>
</dbReference>
<proteinExistence type="predicted"/>
<dbReference type="InterPro" id="IPR009051">
    <property type="entry name" value="Helical_ferredxn"/>
</dbReference>
<comment type="pathway">
    <text evidence="4">Amino-acid biosynthesis.</text>
</comment>
<dbReference type="NCBIfam" id="TIGR01317">
    <property type="entry name" value="GOGAT_sm_gam"/>
    <property type="match status" value="1"/>
</dbReference>
<dbReference type="KEGG" id="proo:MJB10_22990"/>
<dbReference type="InterPro" id="IPR006005">
    <property type="entry name" value="Glut_synth_ssu1"/>
</dbReference>
<evidence type="ECO:0000256" key="2">
    <source>
        <dbReference type="ARBA" id="ARBA00023002"/>
    </source>
</evidence>
<evidence type="ECO:0000259" key="5">
    <source>
        <dbReference type="Pfam" id="PF07992"/>
    </source>
</evidence>
<dbReference type="SUPFAM" id="SSF46548">
    <property type="entry name" value="alpha-helical ferredoxin"/>
    <property type="match status" value="1"/>
</dbReference>
<feature type="domain" description="Dihydroprymidine dehydrogenase" evidence="6">
    <location>
        <begin position="25"/>
        <end position="139"/>
    </location>
</feature>
<dbReference type="SUPFAM" id="SSF51905">
    <property type="entry name" value="FAD/NAD(P)-binding domain"/>
    <property type="match status" value="1"/>
</dbReference>
<evidence type="ECO:0000256" key="1">
    <source>
        <dbReference type="ARBA" id="ARBA00022605"/>
    </source>
</evidence>
<dbReference type="EMBL" id="CP130319">
    <property type="protein sequence ID" value="WNR43931.1"/>
    <property type="molecule type" value="Genomic_DNA"/>
</dbReference>
<evidence type="ECO:0000256" key="4">
    <source>
        <dbReference type="ARBA" id="ARBA00029440"/>
    </source>
</evidence>
<dbReference type="FunFam" id="3.50.50.60:FF:000022">
    <property type="entry name" value="Glutamate synthase [NADH], amyloplastic"/>
    <property type="match status" value="1"/>
</dbReference>
<dbReference type="InterPro" id="IPR028261">
    <property type="entry name" value="DPD_II"/>
</dbReference>
<dbReference type="Gene3D" id="3.50.50.60">
    <property type="entry name" value="FAD/NAD(P)-binding domain"/>
    <property type="match status" value="2"/>
</dbReference>
<dbReference type="FunFam" id="3.40.50.720:FF:000113">
    <property type="entry name" value="Glutamate synthase [NADH], amyloplastic"/>
    <property type="match status" value="1"/>
</dbReference>
<dbReference type="RefSeq" id="WP_314798965.1">
    <property type="nucleotide sequence ID" value="NZ_CP130319.1"/>
</dbReference>
<dbReference type="PRINTS" id="PR00419">
    <property type="entry name" value="ADXRDTASE"/>
</dbReference>